<gene>
    <name evidence="3" type="ORF">GXW79_14280</name>
</gene>
<dbReference type="SUPFAM" id="SSF54975">
    <property type="entry name" value="Acylphosphatase/BLUF domain-like"/>
    <property type="match status" value="1"/>
</dbReference>
<dbReference type="Pfam" id="PF04940">
    <property type="entry name" value="BLUF"/>
    <property type="match status" value="1"/>
</dbReference>
<dbReference type="SMART" id="SM01034">
    <property type="entry name" value="BLUF"/>
    <property type="match status" value="1"/>
</dbReference>
<dbReference type="Proteomes" id="UP001196068">
    <property type="component" value="Unassembled WGS sequence"/>
</dbReference>
<sequence>MAHPAGIEASTEERPGISAMPLATVVYRSRSVAPLPGPELQHLIQTAQSRNHAESITGVMLYDKTHFFQWLEGPPEGIERVMHSIHNDPRHTDLEILARRSAVARKFIGWDMKLAAPDANALDWRDDVIEPPADIIESLQRQPDAAPSLLVKLIPLPVVAAQTDEQAHAPMLRAALGQAPAAVLKTVILSSVIPMLLQRVGVGAADDERSPVNPRAAELAELLLASDEGAALDLIRELRGNHGDPRRLYAPVFEPAARRLGDLWNDDICTEVEITLALCRLQTAVRLLGADAPPAVLQRGRPNVLVAPVPGELHHLVAALDSEWLWSAGWAPQTEYPANDRALQELLSASWIDVLDLSLSAAFRRPDSLPQLSRSIAQARRASRNPALLVVVGGRAFVEDQTAGAHVGADQASATAAELDQRIMQGMSIEAALHRAARRQADAPETAPKGPTSLAGARKRMALA</sequence>
<feature type="region of interest" description="Disordered" evidence="1">
    <location>
        <begin position="434"/>
        <end position="464"/>
    </location>
</feature>
<dbReference type="GO" id="GO:0071949">
    <property type="term" value="F:FAD binding"/>
    <property type="evidence" value="ECO:0007669"/>
    <property type="project" value="InterPro"/>
</dbReference>
<dbReference type="RefSeq" id="WP_211875091.1">
    <property type="nucleotide sequence ID" value="NZ_JAAEDH010000016.1"/>
</dbReference>
<organism evidence="3 4">
    <name type="scientific">Plastoroseomonas arctica</name>
    <dbReference type="NCBI Taxonomy" id="1509237"/>
    <lineage>
        <taxon>Bacteria</taxon>
        <taxon>Pseudomonadati</taxon>
        <taxon>Pseudomonadota</taxon>
        <taxon>Alphaproteobacteria</taxon>
        <taxon>Acetobacterales</taxon>
        <taxon>Acetobacteraceae</taxon>
        <taxon>Plastoroseomonas</taxon>
    </lineage>
</organism>
<proteinExistence type="predicted"/>
<evidence type="ECO:0000256" key="1">
    <source>
        <dbReference type="SAM" id="MobiDB-lite"/>
    </source>
</evidence>
<name>A0AAF1JYV0_9PROT</name>
<reference evidence="3" key="1">
    <citation type="submission" date="2020-01" db="EMBL/GenBank/DDBJ databases">
        <authorList>
            <person name="Rat A."/>
        </authorList>
    </citation>
    <scope>NUCLEOTIDE SEQUENCE</scope>
    <source>
        <strain evidence="3">LMG 28251</strain>
    </source>
</reference>
<dbReference type="InterPro" id="IPR007024">
    <property type="entry name" value="BLUF_domain"/>
</dbReference>
<accession>A0AAF1JYV0</accession>
<protein>
    <submittedName>
        <fullName evidence="3">BLUF domain-containing protein</fullName>
    </submittedName>
</protein>
<dbReference type="AlphaFoldDB" id="A0AAF1JYV0"/>
<dbReference type="EMBL" id="JAAEDH010000016">
    <property type="protein sequence ID" value="MBR0656245.1"/>
    <property type="molecule type" value="Genomic_DNA"/>
</dbReference>
<keyword evidence="4" id="KW-1185">Reference proteome</keyword>
<reference evidence="3" key="2">
    <citation type="journal article" date="2021" name="Syst. Appl. Microbiol.">
        <title>Roseomonas hellenica sp. nov., isolated from roots of wild-growing Alkanna tinctoria.</title>
        <authorList>
            <person name="Rat A."/>
            <person name="Naranjo H.D."/>
            <person name="Lebbe L."/>
            <person name="Cnockaert M."/>
            <person name="Krigas N."/>
            <person name="Grigoriadou K."/>
            <person name="Maloupa E."/>
            <person name="Willems A."/>
        </authorList>
    </citation>
    <scope>NUCLEOTIDE SEQUENCE</scope>
    <source>
        <strain evidence="3">LMG 28251</strain>
    </source>
</reference>
<dbReference type="Gene3D" id="3.40.50.280">
    <property type="entry name" value="Cobalamin-binding domain"/>
    <property type="match status" value="1"/>
</dbReference>
<dbReference type="PROSITE" id="PS50925">
    <property type="entry name" value="BLUF"/>
    <property type="match status" value="1"/>
</dbReference>
<feature type="domain" description="BLUF" evidence="2">
    <location>
        <begin position="22"/>
        <end position="113"/>
    </location>
</feature>
<evidence type="ECO:0000313" key="3">
    <source>
        <dbReference type="EMBL" id="MBR0656245.1"/>
    </source>
</evidence>
<dbReference type="Gene3D" id="3.30.70.100">
    <property type="match status" value="1"/>
</dbReference>
<dbReference type="GO" id="GO:0009882">
    <property type="term" value="F:blue light photoreceptor activity"/>
    <property type="evidence" value="ECO:0007669"/>
    <property type="project" value="InterPro"/>
</dbReference>
<comment type="caution">
    <text evidence="3">The sequence shown here is derived from an EMBL/GenBank/DDBJ whole genome shotgun (WGS) entry which is preliminary data.</text>
</comment>
<evidence type="ECO:0000259" key="2">
    <source>
        <dbReference type="PROSITE" id="PS50925"/>
    </source>
</evidence>
<evidence type="ECO:0000313" key="4">
    <source>
        <dbReference type="Proteomes" id="UP001196068"/>
    </source>
</evidence>
<dbReference type="InterPro" id="IPR036046">
    <property type="entry name" value="Acylphosphatase-like_dom_sf"/>
</dbReference>